<dbReference type="Gene3D" id="3.30.450.20">
    <property type="entry name" value="PAS domain"/>
    <property type="match status" value="2"/>
</dbReference>
<dbReference type="SMART" id="SM00387">
    <property type="entry name" value="HATPase_c"/>
    <property type="match status" value="1"/>
</dbReference>
<dbReference type="InterPro" id="IPR052162">
    <property type="entry name" value="Sensor_kinase/Photoreceptor"/>
</dbReference>
<dbReference type="Pfam" id="PF08448">
    <property type="entry name" value="PAS_4"/>
    <property type="match status" value="1"/>
</dbReference>
<dbReference type="PANTHER" id="PTHR43304:SF1">
    <property type="entry name" value="PAC DOMAIN-CONTAINING PROTEIN"/>
    <property type="match status" value="1"/>
</dbReference>
<accession>A0A939K455</accession>
<evidence type="ECO:0000256" key="3">
    <source>
        <dbReference type="ARBA" id="ARBA00022553"/>
    </source>
</evidence>
<evidence type="ECO:0000256" key="1">
    <source>
        <dbReference type="ARBA" id="ARBA00000085"/>
    </source>
</evidence>
<sequence>MPTSLTFSYQELYQLYTKTLEDQRTGVVIFKPVYEAGGQLADLIWCYVSARSALDSHLTVEQMLGQRLLSLFPQVQHTRFWTAYQQVLQTGEAQEWEDRYVGEGLDNYLLTRVERYQDAYLSVSYTQINDLKRAELKAKATAEQMRRIVDGSMSGLMACQAVRDAQGELVDLRIVMTNQAASNINGRSVEFMQGNTLRSLFPALPASGLLERYFHTARTGEVQRMEVPYYHDQIEGWFDIVVSPLEDNGVLLSFADITAIKRLQVQQEQSILELRRSNESLQSFAYVASHDLQEPLRKVQSFGTMLLEQYGPALDEQGQDYLRRMQASAQRMSGLIRDLLAFSRLSAQKPAFKRVALSAVTSQVLTDLEHSIDGSGGVVSIGDLPTVEGDAMQLGQLFQNLLANALRYRRADQSPSIHVSSQLVTIDHLPVGLVSDGLTQLRQPTHRPARYWKIAVADNGIGFDEKYVDRIFGLFQRLHGRSQYEGSGIGLSICKRVVEHHYGAITARSQPGQGATFLVYLPA</sequence>
<dbReference type="Proteomes" id="UP000664034">
    <property type="component" value="Unassembled WGS sequence"/>
</dbReference>
<dbReference type="InterPro" id="IPR005467">
    <property type="entry name" value="His_kinase_dom"/>
</dbReference>
<dbReference type="InterPro" id="IPR003594">
    <property type="entry name" value="HATPase_dom"/>
</dbReference>
<feature type="domain" description="Histidine kinase" evidence="6">
    <location>
        <begin position="287"/>
        <end position="523"/>
    </location>
</feature>
<dbReference type="EMBL" id="JAFMYV010000003">
    <property type="protein sequence ID" value="MBO0936338.1"/>
    <property type="molecule type" value="Genomic_DNA"/>
</dbReference>
<protein>
    <recommendedName>
        <fullName evidence="2">histidine kinase</fullName>
        <ecNumber evidence="2">2.7.13.3</ecNumber>
    </recommendedName>
</protein>
<dbReference type="PRINTS" id="PR00344">
    <property type="entry name" value="BCTRLSENSOR"/>
</dbReference>
<dbReference type="PROSITE" id="PS50109">
    <property type="entry name" value="HIS_KIN"/>
    <property type="match status" value="1"/>
</dbReference>
<dbReference type="Pfam" id="PF02518">
    <property type="entry name" value="HATPase_c"/>
    <property type="match status" value="1"/>
</dbReference>
<dbReference type="InterPro" id="IPR000014">
    <property type="entry name" value="PAS"/>
</dbReference>
<comment type="caution">
    <text evidence="7">The sequence shown here is derived from an EMBL/GenBank/DDBJ whole genome shotgun (WGS) entry which is preliminary data.</text>
</comment>
<dbReference type="CDD" id="cd00130">
    <property type="entry name" value="PAS"/>
    <property type="match status" value="1"/>
</dbReference>
<dbReference type="Gene3D" id="3.30.565.10">
    <property type="entry name" value="Histidine kinase-like ATPase, C-terminal domain"/>
    <property type="match status" value="1"/>
</dbReference>
<dbReference type="SUPFAM" id="SSF47384">
    <property type="entry name" value="Homodimeric domain of signal transducing histidine kinase"/>
    <property type="match status" value="1"/>
</dbReference>
<dbReference type="Pfam" id="PF00512">
    <property type="entry name" value="HisKA"/>
    <property type="match status" value="1"/>
</dbReference>
<dbReference type="EC" id="2.7.13.3" evidence="2"/>
<evidence type="ECO:0000259" key="6">
    <source>
        <dbReference type="PROSITE" id="PS50109"/>
    </source>
</evidence>
<dbReference type="PANTHER" id="PTHR43304">
    <property type="entry name" value="PHYTOCHROME-LIKE PROTEIN CPH1"/>
    <property type="match status" value="1"/>
</dbReference>
<name>A0A939K455_9BACT</name>
<reference evidence="7" key="1">
    <citation type="submission" date="2021-03" db="EMBL/GenBank/DDBJ databases">
        <title>Fibrella sp. HMF5335 genome sequencing and assembly.</title>
        <authorList>
            <person name="Kang H."/>
            <person name="Kim H."/>
            <person name="Bae S."/>
            <person name="Joh K."/>
        </authorList>
    </citation>
    <scope>NUCLEOTIDE SEQUENCE</scope>
    <source>
        <strain evidence="7">HMF5335</strain>
    </source>
</reference>
<keyword evidence="3" id="KW-0597">Phosphoprotein</keyword>
<dbReference type="InterPro" id="IPR003661">
    <property type="entry name" value="HisK_dim/P_dom"/>
</dbReference>
<organism evidence="7 8">
    <name type="scientific">Fibrella rubiginis</name>
    <dbReference type="NCBI Taxonomy" id="2817060"/>
    <lineage>
        <taxon>Bacteria</taxon>
        <taxon>Pseudomonadati</taxon>
        <taxon>Bacteroidota</taxon>
        <taxon>Cytophagia</taxon>
        <taxon>Cytophagales</taxon>
        <taxon>Spirosomataceae</taxon>
        <taxon>Fibrella</taxon>
    </lineage>
</organism>
<dbReference type="AlphaFoldDB" id="A0A939K455"/>
<keyword evidence="4" id="KW-0808">Transferase</keyword>
<dbReference type="GO" id="GO:0000155">
    <property type="term" value="F:phosphorelay sensor kinase activity"/>
    <property type="evidence" value="ECO:0007669"/>
    <property type="project" value="InterPro"/>
</dbReference>
<dbReference type="InterPro" id="IPR035965">
    <property type="entry name" value="PAS-like_dom_sf"/>
</dbReference>
<comment type="catalytic activity">
    <reaction evidence="1">
        <text>ATP + protein L-histidine = ADP + protein N-phospho-L-histidine.</text>
        <dbReference type="EC" id="2.7.13.3"/>
    </reaction>
</comment>
<keyword evidence="8" id="KW-1185">Reference proteome</keyword>
<evidence type="ECO:0000256" key="4">
    <source>
        <dbReference type="ARBA" id="ARBA00022679"/>
    </source>
</evidence>
<gene>
    <name evidence="7" type="ORF">J2I47_07235</name>
</gene>
<dbReference type="InterPro" id="IPR036097">
    <property type="entry name" value="HisK_dim/P_sf"/>
</dbReference>
<proteinExistence type="predicted"/>
<dbReference type="CDD" id="cd00082">
    <property type="entry name" value="HisKA"/>
    <property type="match status" value="1"/>
</dbReference>
<dbReference type="Gene3D" id="1.10.287.130">
    <property type="match status" value="1"/>
</dbReference>
<dbReference type="SUPFAM" id="SSF55785">
    <property type="entry name" value="PYP-like sensor domain (PAS domain)"/>
    <property type="match status" value="1"/>
</dbReference>
<dbReference type="InterPro" id="IPR004358">
    <property type="entry name" value="Sig_transdc_His_kin-like_C"/>
</dbReference>
<evidence type="ECO:0000313" key="7">
    <source>
        <dbReference type="EMBL" id="MBO0936338.1"/>
    </source>
</evidence>
<dbReference type="InterPro" id="IPR036890">
    <property type="entry name" value="HATPase_C_sf"/>
</dbReference>
<evidence type="ECO:0000256" key="2">
    <source>
        <dbReference type="ARBA" id="ARBA00012438"/>
    </source>
</evidence>
<evidence type="ECO:0000313" key="8">
    <source>
        <dbReference type="Proteomes" id="UP000664034"/>
    </source>
</evidence>
<dbReference type="InterPro" id="IPR013656">
    <property type="entry name" value="PAS_4"/>
</dbReference>
<dbReference type="SMART" id="SM00388">
    <property type="entry name" value="HisKA"/>
    <property type="match status" value="1"/>
</dbReference>
<dbReference type="RefSeq" id="WP_207363905.1">
    <property type="nucleotide sequence ID" value="NZ_JAFMYV010000003.1"/>
</dbReference>
<keyword evidence="5" id="KW-0418">Kinase</keyword>
<dbReference type="SUPFAM" id="SSF55874">
    <property type="entry name" value="ATPase domain of HSP90 chaperone/DNA topoisomerase II/histidine kinase"/>
    <property type="match status" value="1"/>
</dbReference>
<evidence type="ECO:0000256" key="5">
    <source>
        <dbReference type="ARBA" id="ARBA00022777"/>
    </source>
</evidence>